<sequence length="345" mass="37840">MKGKMLFAAALLSASSTVHAAPPEPLFAADQPLALEIRGAIQKMMRGDRDRSDSVPGTVTVKSTGESLPVTLGLRGITRMRKETCQFPPLRVSFTNPAPTSVFARQGRLKLVTHCRNAQDFQQHVLLEYAAYRLYNLLTPVSFRARLATIDYVDDAGKPITSRVGFFIEDDGSAARRNGLRKARVGQRVPTRQIDPAAAARMVLFEYMIGNLDWALQAGPAGEPCCHNGRLVQPAVAGQGLIPMPYDFDYSGLVDAPYAVPPEGFTEASVRERRYRGYCIHNDAVLAAAGDFRARRGAFLAELNAVPGLDRRRAAKASAYLEEFFALIATDQSVRARVINRCLKV</sequence>
<evidence type="ECO:0000256" key="1">
    <source>
        <dbReference type="SAM" id="SignalP"/>
    </source>
</evidence>
<organism evidence="2 3">
    <name type="scientific">Sphingomonas rhizophila</name>
    <dbReference type="NCBI Taxonomy" id="2071607"/>
    <lineage>
        <taxon>Bacteria</taxon>
        <taxon>Pseudomonadati</taxon>
        <taxon>Pseudomonadota</taxon>
        <taxon>Alphaproteobacteria</taxon>
        <taxon>Sphingomonadales</taxon>
        <taxon>Sphingomonadaceae</taxon>
        <taxon>Sphingomonas</taxon>
    </lineage>
</organism>
<accession>A0A7G9S8X2</accession>
<proteinExistence type="predicted"/>
<dbReference type="Proteomes" id="UP000515955">
    <property type="component" value="Chromosome"/>
</dbReference>
<feature type="signal peptide" evidence="1">
    <location>
        <begin position="1"/>
        <end position="20"/>
    </location>
</feature>
<evidence type="ECO:0000313" key="2">
    <source>
        <dbReference type="EMBL" id="QNN64297.1"/>
    </source>
</evidence>
<dbReference type="KEGG" id="srhi:H9L12_08035"/>
<protein>
    <submittedName>
        <fullName evidence="2">Uncharacterized protein</fullName>
    </submittedName>
</protein>
<reference evidence="2 3" key="1">
    <citation type="submission" date="2020-08" db="EMBL/GenBank/DDBJ databases">
        <title>Genome sequence of Sphingomonas rhizophila KACC 19189T.</title>
        <authorList>
            <person name="Hyun D.-W."/>
            <person name="Bae J.-W."/>
        </authorList>
    </citation>
    <scope>NUCLEOTIDE SEQUENCE [LARGE SCALE GENOMIC DNA]</scope>
    <source>
        <strain evidence="2 3">KACC 19189</strain>
    </source>
</reference>
<name>A0A7G9S8X2_9SPHN</name>
<dbReference type="RefSeq" id="WP_187541297.1">
    <property type="nucleotide sequence ID" value="NZ_CP060717.1"/>
</dbReference>
<dbReference type="EMBL" id="CP060717">
    <property type="protein sequence ID" value="QNN64297.1"/>
    <property type="molecule type" value="Genomic_DNA"/>
</dbReference>
<dbReference type="AlphaFoldDB" id="A0A7G9S8X2"/>
<keyword evidence="1" id="KW-0732">Signal</keyword>
<keyword evidence="3" id="KW-1185">Reference proteome</keyword>
<evidence type="ECO:0000313" key="3">
    <source>
        <dbReference type="Proteomes" id="UP000515955"/>
    </source>
</evidence>
<feature type="chain" id="PRO_5028883136" evidence="1">
    <location>
        <begin position="21"/>
        <end position="345"/>
    </location>
</feature>
<gene>
    <name evidence="2" type="ORF">H9L12_08035</name>
</gene>